<evidence type="ECO:0000256" key="1">
    <source>
        <dbReference type="SAM" id="SignalP"/>
    </source>
</evidence>
<organism evidence="3 4">
    <name type="scientific">Hydra vulgaris</name>
    <name type="common">Hydra</name>
    <name type="synonym">Hydra attenuata</name>
    <dbReference type="NCBI Taxonomy" id="6087"/>
    <lineage>
        <taxon>Eukaryota</taxon>
        <taxon>Metazoa</taxon>
        <taxon>Cnidaria</taxon>
        <taxon>Hydrozoa</taxon>
        <taxon>Hydroidolina</taxon>
        <taxon>Anthoathecata</taxon>
        <taxon>Aplanulata</taxon>
        <taxon>Hydridae</taxon>
        <taxon>Hydra</taxon>
    </lineage>
</organism>
<dbReference type="Pfam" id="PF00188">
    <property type="entry name" value="CAP"/>
    <property type="match status" value="1"/>
</dbReference>
<keyword evidence="1" id="KW-0732">Signal</keyword>
<reference evidence="4" key="1">
    <citation type="submission" date="2025-08" db="UniProtKB">
        <authorList>
            <consortium name="RefSeq"/>
        </authorList>
    </citation>
    <scope>IDENTIFICATION</scope>
</reference>
<evidence type="ECO:0000313" key="3">
    <source>
        <dbReference type="Proteomes" id="UP001652625"/>
    </source>
</evidence>
<proteinExistence type="predicted"/>
<dbReference type="InterPro" id="IPR001283">
    <property type="entry name" value="CRISP-related"/>
</dbReference>
<dbReference type="PRINTS" id="PR00837">
    <property type="entry name" value="V5TPXLIKE"/>
</dbReference>
<dbReference type="RefSeq" id="XP_065662843.1">
    <property type="nucleotide sequence ID" value="XM_065806771.1"/>
</dbReference>
<gene>
    <name evidence="4" type="primary">LOC136085462</name>
</gene>
<evidence type="ECO:0000313" key="4">
    <source>
        <dbReference type="RefSeq" id="XP_065662843.1"/>
    </source>
</evidence>
<name>A0ABM4CM06_HYDVU</name>
<dbReference type="GeneID" id="136085462"/>
<feature type="chain" id="PRO_5046924301" evidence="1">
    <location>
        <begin position="19"/>
        <end position="198"/>
    </location>
</feature>
<dbReference type="InterPro" id="IPR035940">
    <property type="entry name" value="CAP_sf"/>
</dbReference>
<dbReference type="Gene3D" id="3.40.33.10">
    <property type="entry name" value="CAP"/>
    <property type="match status" value="1"/>
</dbReference>
<dbReference type="InterPro" id="IPR002413">
    <property type="entry name" value="V5_allergen-like"/>
</dbReference>
<dbReference type="InterPro" id="IPR014044">
    <property type="entry name" value="CAP_dom"/>
</dbReference>
<dbReference type="PANTHER" id="PTHR10334">
    <property type="entry name" value="CYSTEINE-RICH SECRETORY PROTEIN-RELATED"/>
    <property type="match status" value="1"/>
</dbReference>
<feature type="signal peptide" evidence="1">
    <location>
        <begin position="1"/>
        <end position="18"/>
    </location>
</feature>
<keyword evidence="3" id="KW-1185">Reference proteome</keyword>
<dbReference type="SUPFAM" id="SSF55797">
    <property type="entry name" value="PR-1-like"/>
    <property type="match status" value="1"/>
</dbReference>
<sequence length="198" mass="22582">MDLRTQFFCLFLINTIYAKCDLNCQEECLVYHNKYRLNHNTSTLVYDDKLAHQAQSWADSGNVGSSIWGNAERGGECWAWGNIFPSWKAVIKTWHDQERHFDWNTFQSKNGEKVGCFQQILWASAKKLGCGVGIVNGLPFYVAHMDVPGVIKKEIHNHGPENIKTPLLPDLEWFEGDLDLLPNPSGVSEQYNSNTKSF</sequence>
<dbReference type="PRINTS" id="PR00838">
    <property type="entry name" value="V5ALLERGEN"/>
</dbReference>
<feature type="domain" description="SCP" evidence="2">
    <location>
        <begin position="23"/>
        <end position="153"/>
    </location>
</feature>
<evidence type="ECO:0000259" key="2">
    <source>
        <dbReference type="SMART" id="SM00198"/>
    </source>
</evidence>
<dbReference type="Proteomes" id="UP001652625">
    <property type="component" value="Chromosome 09"/>
</dbReference>
<dbReference type="SMART" id="SM00198">
    <property type="entry name" value="SCP"/>
    <property type="match status" value="1"/>
</dbReference>
<protein>
    <submittedName>
        <fullName evidence="4">Uncharacterized protein LOC136085462 isoform X2</fullName>
    </submittedName>
</protein>
<accession>A0ABM4CM06</accession>